<dbReference type="EMBL" id="JAUKTV010000001">
    <property type="protein sequence ID" value="KAK0748785.1"/>
    <property type="molecule type" value="Genomic_DNA"/>
</dbReference>
<keyword evidence="1" id="KW-0812">Transmembrane</keyword>
<keyword evidence="1" id="KW-0472">Membrane</keyword>
<accession>A0AA40K7H8</accession>
<feature type="transmembrane region" description="Helical" evidence="1">
    <location>
        <begin position="117"/>
        <end position="137"/>
    </location>
</feature>
<proteinExistence type="predicted"/>
<evidence type="ECO:0000313" key="2">
    <source>
        <dbReference type="EMBL" id="KAK0748785.1"/>
    </source>
</evidence>
<comment type="caution">
    <text evidence="2">The sequence shown here is derived from an EMBL/GenBank/DDBJ whole genome shotgun (WGS) entry which is preliminary data.</text>
</comment>
<protein>
    <submittedName>
        <fullName evidence="2">Uncharacterized protein</fullName>
    </submittedName>
</protein>
<organism evidence="2 3">
    <name type="scientific">Apiosordaria backusii</name>
    <dbReference type="NCBI Taxonomy" id="314023"/>
    <lineage>
        <taxon>Eukaryota</taxon>
        <taxon>Fungi</taxon>
        <taxon>Dikarya</taxon>
        <taxon>Ascomycota</taxon>
        <taxon>Pezizomycotina</taxon>
        <taxon>Sordariomycetes</taxon>
        <taxon>Sordariomycetidae</taxon>
        <taxon>Sordariales</taxon>
        <taxon>Lasiosphaeriaceae</taxon>
        <taxon>Apiosordaria</taxon>
    </lineage>
</organism>
<reference evidence="2" key="1">
    <citation type="submission" date="2023-06" db="EMBL/GenBank/DDBJ databases">
        <title>Genome-scale phylogeny and comparative genomics of the fungal order Sordariales.</title>
        <authorList>
            <consortium name="Lawrence Berkeley National Laboratory"/>
            <person name="Hensen N."/>
            <person name="Bonometti L."/>
            <person name="Westerberg I."/>
            <person name="Brannstrom I.O."/>
            <person name="Guillou S."/>
            <person name="Cros-Aarteil S."/>
            <person name="Calhoun S."/>
            <person name="Haridas S."/>
            <person name="Kuo A."/>
            <person name="Mondo S."/>
            <person name="Pangilinan J."/>
            <person name="Riley R."/>
            <person name="Labutti K."/>
            <person name="Andreopoulos B."/>
            <person name="Lipzen A."/>
            <person name="Chen C."/>
            <person name="Yanf M."/>
            <person name="Daum C."/>
            <person name="Ng V."/>
            <person name="Clum A."/>
            <person name="Steindorff A."/>
            <person name="Ohm R."/>
            <person name="Martin F."/>
            <person name="Silar P."/>
            <person name="Natvig D."/>
            <person name="Lalanne C."/>
            <person name="Gautier V."/>
            <person name="Ament-Velasquez S.L."/>
            <person name="Kruys A."/>
            <person name="Hutchinson M.I."/>
            <person name="Powell A.J."/>
            <person name="Barry K."/>
            <person name="Miller A.N."/>
            <person name="Grigoriev I.V."/>
            <person name="Debuchy R."/>
            <person name="Gladieux P."/>
            <person name="Thoren M.H."/>
            <person name="Johannesson H."/>
        </authorList>
    </citation>
    <scope>NUCLEOTIDE SEQUENCE</scope>
    <source>
        <strain evidence="2">CBS 540.89</strain>
    </source>
</reference>
<evidence type="ECO:0000313" key="3">
    <source>
        <dbReference type="Proteomes" id="UP001172159"/>
    </source>
</evidence>
<dbReference type="AlphaFoldDB" id="A0AA40K7H8"/>
<sequence>MWFSCSGSTGLTGCASYLQFMVVVAVLPTPWTLTGRETLIKTPGPQIPQCLSALSVGAMAQIRTPKSVPRNLGSVVCKVCGVRGLLFRRQLCGGGERAMRELSRPVARYRGRCKSSVSCALFFLLMPRGLVTLVVSYS</sequence>
<name>A0AA40K7H8_9PEZI</name>
<keyword evidence="1" id="KW-1133">Transmembrane helix</keyword>
<gene>
    <name evidence="2" type="ORF">B0T21DRAFT_28407</name>
</gene>
<dbReference type="Proteomes" id="UP001172159">
    <property type="component" value="Unassembled WGS sequence"/>
</dbReference>
<evidence type="ECO:0000256" key="1">
    <source>
        <dbReference type="SAM" id="Phobius"/>
    </source>
</evidence>
<keyword evidence="3" id="KW-1185">Reference proteome</keyword>